<proteinExistence type="predicted"/>
<dbReference type="GO" id="GO:0005829">
    <property type="term" value="C:cytosol"/>
    <property type="evidence" value="ECO:0007669"/>
    <property type="project" value="TreeGrafter"/>
</dbReference>
<sequence>MLLFLPPSETKREGGDGAPLDLRTLSFPELSRLRSELVDRVIELSQDEPAALKALKLGPRLVNEVEHDRRLRVSPTMPALDRFTGVLFDALDAGTLDAAARDFAAETTFVHSALFGLVGALDAIPAYRLSHDSRVPGVALRRYWRDAVSALLDAHDGVIVDLRSEAYADLGPAPIRDGSVFVRVVSIDGDGRRRALNHFNKQAKGRFARRFLETRPAVASIDDLLAWAKDEGFELTPGAAASARAPRELELVA</sequence>
<dbReference type="OrthoDB" id="3210767at2"/>
<dbReference type="InterPro" id="IPR005583">
    <property type="entry name" value="YaaA"/>
</dbReference>
<gene>
    <name evidence="1" type="ORF">BJ978_002107</name>
</gene>
<keyword evidence="2" id="KW-1185">Reference proteome</keyword>
<dbReference type="PANTHER" id="PTHR30283:SF4">
    <property type="entry name" value="PEROXIDE STRESS RESISTANCE PROTEIN YAAA"/>
    <property type="match status" value="1"/>
</dbReference>
<evidence type="ECO:0008006" key="3">
    <source>
        <dbReference type="Google" id="ProtNLM"/>
    </source>
</evidence>
<evidence type="ECO:0000313" key="2">
    <source>
        <dbReference type="Proteomes" id="UP001139722"/>
    </source>
</evidence>
<evidence type="ECO:0000313" key="1">
    <source>
        <dbReference type="EMBL" id="MCP2371431.1"/>
    </source>
</evidence>
<dbReference type="Proteomes" id="UP001139722">
    <property type="component" value="Unassembled WGS sequence"/>
</dbReference>
<dbReference type="RefSeq" id="WP_157000139.1">
    <property type="nucleotide sequence ID" value="NZ_BAAANU010000047.1"/>
</dbReference>
<dbReference type="PANTHER" id="PTHR30283">
    <property type="entry name" value="PEROXIDE STRESS RESPONSE PROTEIN YAAA"/>
    <property type="match status" value="1"/>
</dbReference>
<dbReference type="EMBL" id="JAMZDY010000001">
    <property type="protein sequence ID" value="MCP2371431.1"/>
    <property type="molecule type" value="Genomic_DNA"/>
</dbReference>
<dbReference type="AlphaFoldDB" id="A0A9X2H1D7"/>
<organism evidence="1 2">
    <name type="scientific">Agromyces terreus</name>
    <dbReference type="NCBI Taxonomy" id="424795"/>
    <lineage>
        <taxon>Bacteria</taxon>
        <taxon>Bacillati</taxon>
        <taxon>Actinomycetota</taxon>
        <taxon>Actinomycetes</taxon>
        <taxon>Micrococcales</taxon>
        <taxon>Microbacteriaceae</taxon>
        <taxon>Agromyces</taxon>
    </lineage>
</organism>
<dbReference type="Pfam" id="PF03883">
    <property type="entry name" value="H2O2_YaaD"/>
    <property type="match status" value="1"/>
</dbReference>
<protein>
    <recommendedName>
        <fullName evidence="3">Peroxide stress protein YaaA</fullName>
    </recommendedName>
</protein>
<accession>A0A9X2H1D7</accession>
<comment type="caution">
    <text evidence="1">The sequence shown here is derived from an EMBL/GenBank/DDBJ whole genome shotgun (WGS) entry which is preliminary data.</text>
</comment>
<name>A0A9X2H1D7_9MICO</name>
<reference evidence="1" key="1">
    <citation type="submission" date="2022-06" db="EMBL/GenBank/DDBJ databases">
        <title>Sequencing the genomes of 1000 actinobacteria strains.</title>
        <authorList>
            <person name="Klenk H.-P."/>
        </authorList>
    </citation>
    <scope>NUCLEOTIDE SEQUENCE</scope>
    <source>
        <strain evidence="1">DSM 22016</strain>
    </source>
</reference>
<dbReference type="GO" id="GO:0033194">
    <property type="term" value="P:response to hydroperoxide"/>
    <property type="evidence" value="ECO:0007669"/>
    <property type="project" value="TreeGrafter"/>
</dbReference>